<keyword evidence="5" id="KW-0539">Nucleus</keyword>
<protein>
    <submittedName>
        <fullName evidence="6">Uncharacterized protein</fullName>
    </submittedName>
</protein>
<keyword evidence="3" id="KW-0863">Zinc-finger</keyword>
<dbReference type="InterPro" id="IPR012337">
    <property type="entry name" value="RNaseH-like_sf"/>
</dbReference>
<evidence type="ECO:0000256" key="2">
    <source>
        <dbReference type="ARBA" id="ARBA00022723"/>
    </source>
</evidence>
<evidence type="ECO:0000256" key="5">
    <source>
        <dbReference type="ARBA" id="ARBA00023242"/>
    </source>
</evidence>
<name>A0A9P0D8F7_9CUCU</name>
<keyword evidence="2" id="KW-0479">Metal-binding</keyword>
<evidence type="ECO:0000256" key="3">
    <source>
        <dbReference type="ARBA" id="ARBA00022771"/>
    </source>
</evidence>
<gene>
    <name evidence="6" type="ORF">PSYICH_LOCUS13959</name>
</gene>
<dbReference type="AlphaFoldDB" id="A0A9P0D8F7"/>
<dbReference type="GO" id="GO:0005634">
    <property type="term" value="C:nucleus"/>
    <property type="evidence" value="ECO:0007669"/>
    <property type="project" value="UniProtKB-SubCell"/>
</dbReference>
<comment type="subcellular location">
    <subcellularLocation>
        <location evidence="1">Nucleus</location>
    </subcellularLocation>
</comment>
<dbReference type="InterPro" id="IPR052035">
    <property type="entry name" value="ZnF_BED_domain_contain"/>
</dbReference>
<keyword evidence="7" id="KW-1185">Reference proteome</keyword>
<dbReference type="PANTHER" id="PTHR46481">
    <property type="entry name" value="ZINC FINGER BED DOMAIN-CONTAINING PROTEIN 4"/>
    <property type="match status" value="1"/>
</dbReference>
<dbReference type="GO" id="GO:0008270">
    <property type="term" value="F:zinc ion binding"/>
    <property type="evidence" value="ECO:0007669"/>
    <property type="project" value="UniProtKB-KW"/>
</dbReference>
<evidence type="ECO:0000256" key="1">
    <source>
        <dbReference type="ARBA" id="ARBA00004123"/>
    </source>
</evidence>
<evidence type="ECO:0000256" key="4">
    <source>
        <dbReference type="ARBA" id="ARBA00022833"/>
    </source>
</evidence>
<dbReference type="OrthoDB" id="6765595at2759"/>
<accession>A0A9P0D8F7</accession>
<reference evidence="6" key="1">
    <citation type="submission" date="2022-01" db="EMBL/GenBank/DDBJ databases">
        <authorList>
            <person name="King R."/>
        </authorList>
    </citation>
    <scope>NUCLEOTIDE SEQUENCE</scope>
</reference>
<dbReference type="EMBL" id="OV651819">
    <property type="protein sequence ID" value="CAH1113759.1"/>
    <property type="molecule type" value="Genomic_DNA"/>
</dbReference>
<proteinExistence type="predicted"/>
<dbReference type="SUPFAM" id="SSF53098">
    <property type="entry name" value="Ribonuclease H-like"/>
    <property type="match status" value="1"/>
</dbReference>
<organism evidence="6 7">
    <name type="scientific">Psylliodes chrysocephalus</name>
    <dbReference type="NCBI Taxonomy" id="3402493"/>
    <lineage>
        <taxon>Eukaryota</taxon>
        <taxon>Metazoa</taxon>
        <taxon>Ecdysozoa</taxon>
        <taxon>Arthropoda</taxon>
        <taxon>Hexapoda</taxon>
        <taxon>Insecta</taxon>
        <taxon>Pterygota</taxon>
        <taxon>Neoptera</taxon>
        <taxon>Endopterygota</taxon>
        <taxon>Coleoptera</taxon>
        <taxon>Polyphaga</taxon>
        <taxon>Cucujiformia</taxon>
        <taxon>Chrysomeloidea</taxon>
        <taxon>Chrysomelidae</taxon>
        <taxon>Galerucinae</taxon>
        <taxon>Alticini</taxon>
        <taxon>Psylliodes</taxon>
    </lineage>
</organism>
<keyword evidence="4" id="KW-0862">Zinc</keyword>
<evidence type="ECO:0000313" key="7">
    <source>
        <dbReference type="Proteomes" id="UP001153636"/>
    </source>
</evidence>
<dbReference type="PANTHER" id="PTHR46481:SF10">
    <property type="entry name" value="ZINC FINGER BED DOMAIN-CONTAINING PROTEIN 39"/>
    <property type="match status" value="1"/>
</dbReference>
<dbReference type="Proteomes" id="UP001153636">
    <property type="component" value="Chromosome 7"/>
</dbReference>
<evidence type="ECO:0000313" key="6">
    <source>
        <dbReference type="EMBL" id="CAH1113759.1"/>
    </source>
</evidence>
<sequence length="158" mass="17966">MTGHHTSKNLANEISNIAREWEITDKILLIVSDNASNIKGAIMNELNLKHFGCFAHTLNLIVNHSLDIPEILSLLAKVRKVVAHFKRSALANEHIMKYQENMGNAPLKVLQDVATRWNSTYYMLERFLLLENALKSTIAILNKDIPILSGEEWKYVSI</sequence>